<evidence type="ECO:0000256" key="2">
    <source>
        <dbReference type="ARBA" id="ARBA00022723"/>
    </source>
</evidence>
<dbReference type="InterPro" id="IPR014756">
    <property type="entry name" value="Ig_E-set"/>
</dbReference>
<evidence type="ECO:0000256" key="1">
    <source>
        <dbReference type="ARBA" id="ARBA00004196"/>
    </source>
</evidence>
<sequence length="120" mass="13002">MAYEDEKMKNIILAGMIAFWATGAVAHSAMDETTPANEAVLTDAPSEIVMNFLHDIRLTKVRLTQADNPAVDLDLSAYKGMEIDFTVPMQSVGSGTYVIDWRGLGADGHAMTGSFSFVVE</sequence>
<proteinExistence type="predicted"/>
<dbReference type="Gene3D" id="2.60.40.1220">
    <property type="match status" value="1"/>
</dbReference>
<reference evidence="6 7" key="1">
    <citation type="submission" date="2018-09" db="EMBL/GenBank/DDBJ databases">
        <title>Genomic Encyclopedia of Archaeal and Bacterial Type Strains, Phase II (KMG-II): from individual species to whole genera.</title>
        <authorList>
            <person name="Goeker M."/>
        </authorList>
    </citation>
    <scope>NUCLEOTIDE SEQUENCE [LARGE SCALE GENOMIC DNA]</scope>
    <source>
        <strain evidence="6 7">DSM 11458</strain>
    </source>
</reference>
<protein>
    <recommendedName>
        <fullName evidence="5">CopC domain-containing protein</fullName>
    </recommendedName>
</protein>
<dbReference type="SUPFAM" id="SSF81296">
    <property type="entry name" value="E set domains"/>
    <property type="match status" value="1"/>
</dbReference>
<evidence type="ECO:0000313" key="6">
    <source>
        <dbReference type="EMBL" id="RKE96862.1"/>
    </source>
</evidence>
<feature type="domain" description="CopC" evidence="5">
    <location>
        <begin position="27"/>
        <end position="119"/>
    </location>
</feature>
<gene>
    <name evidence="6" type="ORF">C8N30_1437</name>
</gene>
<accession>A0A420DRJ6</accession>
<comment type="caution">
    <text evidence="6">The sequence shown here is derived from an EMBL/GenBank/DDBJ whole genome shotgun (WGS) entry which is preliminary data.</text>
</comment>
<dbReference type="GO" id="GO:0006825">
    <property type="term" value="P:copper ion transport"/>
    <property type="evidence" value="ECO:0007669"/>
    <property type="project" value="InterPro"/>
</dbReference>
<dbReference type="InterPro" id="IPR014755">
    <property type="entry name" value="Cu-Rt/internalin_Ig-like"/>
</dbReference>
<dbReference type="EMBL" id="RAQK01000001">
    <property type="protein sequence ID" value="RKE96862.1"/>
    <property type="molecule type" value="Genomic_DNA"/>
</dbReference>
<dbReference type="GO" id="GO:0030313">
    <property type="term" value="C:cell envelope"/>
    <property type="evidence" value="ECO:0007669"/>
    <property type="project" value="UniProtKB-SubCell"/>
</dbReference>
<keyword evidence="3" id="KW-0732">Signal</keyword>
<evidence type="ECO:0000259" key="5">
    <source>
        <dbReference type="Pfam" id="PF04234"/>
    </source>
</evidence>
<evidence type="ECO:0000256" key="4">
    <source>
        <dbReference type="ARBA" id="ARBA00023008"/>
    </source>
</evidence>
<evidence type="ECO:0000256" key="3">
    <source>
        <dbReference type="ARBA" id="ARBA00022729"/>
    </source>
</evidence>
<organism evidence="6 7">
    <name type="scientific">Sulfitobacter guttiformis</name>
    <dbReference type="NCBI Taxonomy" id="74349"/>
    <lineage>
        <taxon>Bacteria</taxon>
        <taxon>Pseudomonadati</taxon>
        <taxon>Pseudomonadota</taxon>
        <taxon>Alphaproteobacteria</taxon>
        <taxon>Rhodobacterales</taxon>
        <taxon>Roseobacteraceae</taxon>
        <taxon>Sulfitobacter</taxon>
    </lineage>
</organism>
<keyword evidence="7" id="KW-1185">Reference proteome</keyword>
<comment type="subcellular location">
    <subcellularLocation>
        <location evidence="1">Cell envelope</location>
    </subcellularLocation>
</comment>
<dbReference type="PANTHER" id="PTHR34820">
    <property type="entry name" value="INNER MEMBRANE PROTEIN YEBZ"/>
    <property type="match status" value="1"/>
</dbReference>
<dbReference type="GO" id="GO:0005886">
    <property type="term" value="C:plasma membrane"/>
    <property type="evidence" value="ECO:0007669"/>
    <property type="project" value="TreeGrafter"/>
</dbReference>
<name>A0A420DRJ6_9RHOB</name>
<evidence type="ECO:0000313" key="7">
    <source>
        <dbReference type="Proteomes" id="UP000284407"/>
    </source>
</evidence>
<keyword evidence="4" id="KW-0186">Copper</keyword>
<dbReference type="Pfam" id="PF04234">
    <property type="entry name" value="CopC"/>
    <property type="match status" value="1"/>
</dbReference>
<dbReference type="STRING" id="1443111.Z949_3456"/>
<dbReference type="InterPro" id="IPR007348">
    <property type="entry name" value="CopC_dom"/>
</dbReference>
<dbReference type="Proteomes" id="UP000284407">
    <property type="component" value="Unassembled WGS sequence"/>
</dbReference>
<dbReference type="GO" id="GO:0042597">
    <property type="term" value="C:periplasmic space"/>
    <property type="evidence" value="ECO:0007669"/>
    <property type="project" value="InterPro"/>
</dbReference>
<keyword evidence="2" id="KW-0479">Metal-binding</keyword>
<dbReference type="GO" id="GO:0046688">
    <property type="term" value="P:response to copper ion"/>
    <property type="evidence" value="ECO:0007669"/>
    <property type="project" value="InterPro"/>
</dbReference>
<dbReference type="InterPro" id="IPR032694">
    <property type="entry name" value="CopC/D"/>
</dbReference>
<dbReference type="GO" id="GO:0005507">
    <property type="term" value="F:copper ion binding"/>
    <property type="evidence" value="ECO:0007669"/>
    <property type="project" value="InterPro"/>
</dbReference>
<dbReference type="AlphaFoldDB" id="A0A420DRJ6"/>
<dbReference type="PANTHER" id="PTHR34820:SF4">
    <property type="entry name" value="INNER MEMBRANE PROTEIN YEBZ"/>
    <property type="match status" value="1"/>
</dbReference>